<evidence type="ECO:0000313" key="2">
    <source>
        <dbReference type="EMBL" id="TDQ42993.1"/>
    </source>
</evidence>
<feature type="transmembrane region" description="Helical" evidence="1">
    <location>
        <begin position="80"/>
        <end position="102"/>
    </location>
</feature>
<reference evidence="2 3" key="1">
    <citation type="submission" date="2019-03" db="EMBL/GenBank/DDBJ databases">
        <title>Genomic Encyclopedia of Type Strains, Phase IV (KMG-IV): sequencing the most valuable type-strain genomes for metagenomic binning, comparative biology and taxonomic classification.</title>
        <authorList>
            <person name="Goeker M."/>
        </authorList>
    </citation>
    <scope>NUCLEOTIDE SEQUENCE [LARGE SCALE GENOMIC DNA]</scope>
    <source>
        <strain evidence="2 3">DSM 28697</strain>
    </source>
</reference>
<dbReference type="EMBL" id="SNYJ01000001">
    <property type="protein sequence ID" value="TDQ42993.1"/>
    <property type="molecule type" value="Genomic_DNA"/>
</dbReference>
<keyword evidence="1" id="KW-1133">Transmembrane helix</keyword>
<sequence length="246" mass="27277">MNDKLDAQTIDDQINQIVQRGLPKRTSFRETLSILYHHIGLRHLFRDGAEIIYSIVVTLLMLTVFGAFTIGSAMFPASLLYGWICALAPLTYIVLVTLFYVYKTKTPGFDIERVCRFTVIQLAICRMLLFSLFALLVNSAFVIVVSQASDVHEGKALLLSVASLFFFASLTLLLPGMLTSVFRVVLLSFGWMGGSIWLSQKAPTFFLTVLGSLPAYVLSLASVAALLLFLFSLKGFLITKQTKEAV</sequence>
<protein>
    <submittedName>
        <fullName evidence="2">Uncharacterized protein</fullName>
    </submittedName>
</protein>
<dbReference type="Proteomes" id="UP000295632">
    <property type="component" value="Unassembled WGS sequence"/>
</dbReference>
<keyword evidence="3" id="KW-1185">Reference proteome</keyword>
<organism evidence="2 3">
    <name type="scientific">Aureibacillus halotolerans</name>
    <dbReference type="NCBI Taxonomy" id="1508390"/>
    <lineage>
        <taxon>Bacteria</taxon>
        <taxon>Bacillati</taxon>
        <taxon>Bacillota</taxon>
        <taxon>Bacilli</taxon>
        <taxon>Bacillales</taxon>
        <taxon>Bacillaceae</taxon>
        <taxon>Aureibacillus</taxon>
    </lineage>
</organism>
<proteinExistence type="predicted"/>
<evidence type="ECO:0000313" key="3">
    <source>
        <dbReference type="Proteomes" id="UP000295632"/>
    </source>
</evidence>
<feature type="transmembrane region" description="Helical" evidence="1">
    <location>
        <begin position="205"/>
        <end position="231"/>
    </location>
</feature>
<dbReference type="OrthoDB" id="1911369at2"/>
<dbReference type="AlphaFoldDB" id="A0A4R6UCY2"/>
<feature type="transmembrane region" description="Helical" evidence="1">
    <location>
        <begin position="123"/>
        <end position="144"/>
    </location>
</feature>
<dbReference type="RefSeq" id="WP_133578806.1">
    <property type="nucleotide sequence ID" value="NZ_SNYJ01000001.1"/>
</dbReference>
<gene>
    <name evidence="2" type="ORF">EV213_101425</name>
</gene>
<feature type="transmembrane region" description="Helical" evidence="1">
    <location>
        <begin position="156"/>
        <end position="174"/>
    </location>
</feature>
<accession>A0A4R6UCY2</accession>
<feature type="transmembrane region" description="Helical" evidence="1">
    <location>
        <begin position="51"/>
        <end position="74"/>
    </location>
</feature>
<name>A0A4R6UCY2_9BACI</name>
<keyword evidence="1" id="KW-0472">Membrane</keyword>
<evidence type="ECO:0000256" key="1">
    <source>
        <dbReference type="SAM" id="Phobius"/>
    </source>
</evidence>
<feature type="transmembrane region" description="Helical" evidence="1">
    <location>
        <begin position="181"/>
        <end position="199"/>
    </location>
</feature>
<comment type="caution">
    <text evidence="2">The sequence shown here is derived from an EMBL/GenBank/DDBJ whole genome shotgun (WGS) entry which is preliminary data.</text>
</comment>
<keyword evidence="1" id="KW-0812">Transmembrane</keyword>